<gene>
    <name evidence="2" type="ORF">SAMN04487909_11832</name>
</gene>
<evidence type="ECO:0000313" key="2">
    <source>
        <dbReference type="EMBL" id="SDJ45363.1"/>
    </source>
</evidence>
<dbReference type="GeneID" id="43759351"/>
<evidence type="ECO:0000256" key="1">
    <source>
        <dbReference type="SAM" id="MobiDB-lite"/>
    </source>
</evidence>
<proteinExistence type="predicted"/>
<feature type="compositionally biased region" description="Acidic residues" evidence="1">
    <location>
        <begin position="38"/>
        <end position="49"/>
    </location>
</feature>
<reference evidence="2 3" key="1">
    <citation type="submission" date="2016-10" db="EMBL/GenBank/DDBJ databases">
        <authorList>
            <person name="de Groot N.N."/>
        </authorList>
    </citation>
    <scope>NUCLEOTIDE SEQUENCE [LARGE SCALE GENOMIC DNA]</scope>
    <source>
        <strain evidence="2 3">DSM 2895</strain>
    </source>
</reference>
<feature type="compositionally biased region" description="Basic and acidic residues" evidence="1">
    <location>
        <begin position="1"/>
        <end position="11"/>
    </location>
</feature>
<name>A0A1G8TV50_ANEMI</name>
<evidence type="ECO:0000313" key="3">
    <source>
        <dbReference type="Proteomes" id="UP000182836"/>
    </source>
</evidence>
<dbReference type="Proteomes" id="UP000182836">
    <property type="component" value="Unassembled WGS sequence"/>
</dbReference>
<protein>
    <submittedName>
        <fullName evidence="2">Uncharacterized protein</fullName>
    </submittedName>
</protein>
<dbReference type="RefSeq" id="WP_158502258.1">
    <property type="nucleotide sequence ID" value="NZ_BJOA01000151.1"/>
</dbReference>
<accession>A0A1G8TV50</accession>
<organism evidence="2 3">
    <name type="scientific">Aneurinibacillus migulanus</name>
    <name type="common">Bacillus migulanus</name>
    <dbReference type="NCBI Taxonomy" id="47500"/>
    <lineage>
        <taxon>Bacteria</taxon>
        <taxon>Bacillati</taxon>
        <taxon>Bacillota</taxon>
        <taxon>Bacilli</taxon>
        <taxon>Bacillales</taxon>
        <taxon>Paenibacillaceae</taxon>
        <taxon>Aneurinibacillus group</taxon>
        <taxon>Aneurinibacillus</taxon>
    </lineage>
</organism>
<sequence>MNEVQIADKSEQNANQFGQVAKHGVKNKIKDAVSEPGSSEESEEDAPDV</sequence>
<dbReference type="AlphaFoldDB" id="A0A1G8TV50"/>
<feature type="region of interest" description="Disordered" evidence="1">
    <location>
        <begin position="1"/>
        <end position="49"/>
    </location>
</feature>
<dbReference type="EMBL" id="FNED01000018">
    <property type="protein sequence ID" value="SDJ45363.1"/>
    <property type="molecule type" value="Genomic_DNA"/>
</dbReference>